<sequence>MSDVLGLSIIGVPAVVRFGPAVSAAQVADLTAAWSRCLAAPDLVPAAVDPVLPGLPFTAAVTFQPQGRDLDVRQLCADTFESLAERLTSQLTLLAIEANAGTLTMLHACGLSAAADGSVMALVAKSGTGKTTAATHLAKTFGYVTDETVAVTSAGEVLAYPKPLSVKGTVEGQPKTQTGPDSLGLAEPTDGLWLRGIGLLDRQPGSQAVSVEAVPLLEAVMELIPNTSSQALLDKPLQSLCALIEQTGGVRRFTYAEAADLVEVFHASVFGGAAVPGPVSAPTPAEWTGVGCAGSDDPVPNGWVVRCNAADAVESDGDILVLNRAGVTRLSGIGPTIWAATERAITEDQLIAVLDREHGLPDGYQAMLEEVLVDLAERGIIGRGPGETFWGGPSALGVLNLASLPAK</sequence>
<proteinExistence type="predicted"/>
<dbReference type="Proteomes" id="UP000280861">
    <property type="component" value="Unassembled WGS sequence"/>
</dbReference>
<dbReference type="InterPro" id="IPR027417">
    <property type="entry name" value="P-loop_NTPase"/>
</dbReference>
<organism evidence="1 2">
    <name type="scientific">Arthrobacter ulcerisalmonis</name>
    <dbReference type="NCBI Taxonomy" id="2483813"/>
    <lineage>
        <taxon>Bacteria</taxon>
        <taxon>Bacillati</taxon>
        <taxon>Actinomycetota</taxon>
        <taxon>Actinomycetes</taxon>
        <taxon>Micrococcales</taxon>
        <taxon>Micrococcaceae</taxon>
        <taxon>Arthrobacter</taxon>
    </lineage>
</organism>
<reference evidence="1 2" key="1">
    <citation type="submission" date="2018-11" db="EMBL/GenBank/DDBJ databases">
        <authorList>
            <person name="Criscuolo A."/>
        </authorList>
    </citation>
    <scope>NUCLEOTIDE SEQUENCE [LARGE SCALE GENOMIC DNA]</scope>
    <source>
        <strain evidence="1">AT11b</strain>
    </source>
</reference>
<dbReference type="RefSeq" id="WP_203415923.1">
    <property type="nucleotide sequence ID" value="NZ_CBCRYA010000004.1"/>
</dbReference>
<name>A0A3P5X241_9MICC</name>
<evidence type="ECO:0008006" key="3">
    <source>
        <dbReference type="Google" id="ProtNLM"/>
    </source>
</evidence>
<accession>A0A3P5X241</accession>
<evidence type="ECO:0000313" key="1">
    <source>
        <dbReference type="EMBL" id="VDC24676.1"/>
    </source>
</evidence>
<dbReference type="EMBL" id="UXAU01000020">
    <property type="protein sequence ID" value="VDC24676.1"/>
    <property type="molecule type" value="Genomic_DNA"/>
</dbReference>
<gene>
    <name evidence="1" type="ORF">PSET11_01415</name>
</gene>
<dbReference type="Gene3D" id="3.40.50.300">
    <property type="entry name" value="P-loop containing nucleotide triphosphate hydrolases"/>
    <property type="match status" value="1"/>
</dbReference>
<keyword evidence="2" id="KW-1185">Reference proteome</keyword>
<dbReference type="AlphaFoldDB" id="A0A3P5X241"/>
<evidence type="ECO:0000313" key="2">
    <source>
        <dbReference type="Proteomes" id="UP000280861"/>
    </source>
</evidence>
<protein>
    <recommendedName>
        <fullName evidence="3">Coenzyme PQQ synthesis protein D (PqqD)</fullName>
    </recommendedName>
</protein>